<comment type="caution">
    <text evidence="11">The sequence shown here is derived from an EMBL/GenBank/DDBJ whole genome shotgun (WGS) entry which is preliminary data.</text>
</comment>
<dbReference type="PANTHER" id="PTHR21094:SF2">
    <property type="entry name" value="GOLGI SNAP RECEPTOR COMPLEX MEMBER 1"/>
    <property type="match status" value="1"/>
</dbReference>
<dbReference type="PANTHER" id="PTHR21094">
    <property type="entry name" value="GOS-28 SNARE- RELATED"/>
    <property type="match status" value="1"/>
</dbReference>
<evidence type="ECO:0000313" key="12">
    <source>
        <dbReference type="Proteomes" id="UP001608902"/>
    </source>
</evidence>
<dbReference type="InterPro" id="IPR023601">
    <property type="entry name" value="Golgi_SNAP_su1"/>
</dbReference>
<accession>A0ABD6EHJ1</accession>
<proteinExistence type="inferred from homology"/>
<evidence type="ECO:0000256" key="5">
    <source>
        <dbReference type="ARBA" id="ARBA00022692"/>
    </source>
</evidence>
<evidence type="ECO:0000256" key="2">
    <source>
        <dbReference type="ARBA" id="ARBA00008473"/>
    </source>
</evidence>
<sequence length="56" mass="6554">MNLRDISRRINVIAKKYPMINSVMQKIQFKKRKDTVILAAVISILLILVFLYTMNS</sequence>
<reference evidence="11 12" key="1">
    <citation type="submission" date="2024-08" db="EMBL/GenBank/DDBJ databases">
        <title>Gnathostoma spinigerum genome.</title>
        <authorList>
            <person name="Gonzalez-Bertolin B."/>
            <person name="Monzon S."/>
            <person name="Zaballos A."/>
            <person name="Jimenez P."/>
            <person name="Dekumyoy P."/>
            <person name="Varona S."/>
            <person name="Cuesta I."/>
            <person name="Sumanam S."/>
            <person name="Adisakwattana P."/>
            <person name="Gasser R.B."/>
            <person name="Hernandez-Gonzalez A."/>
            <person name="Young N.D."/>
            <person name="Perteguer M.J."/>
        </authorList>
    </citation>
    <scope>NUCLEOTIDE SEQUENCE [LARGE SCALE GENOMIC DNA]</scope>
    <source>
        <strain evidence="11">AL3</strain>
        <tissue evidence="11">Liver</tissue>
    </source>
</reference>
<keyword evidence="6" id="KW-0653">Protein transport</keyword>
<gene>
    <name evidence="11" type="ORF">AB6A40_004328</name>
</gene>
<evidence type="ECO:0000256" key="10">
    <source>
        <dbReference type="SAM" id="Phobius"/>
    </source>
</evidence>
<keyword evidence="9 10" id="KW-0472">Membrane</keyword>
<dbReference type="Proteomes" id="UP001608902">
    <property type="component" value="Unassembled WGS sequence"/>
</dbReference>
<organism evidence="11 12">
    <name type="scientific">Gnathostoma spinigerum</name>
    <dbReference type="NCBI Taxonomy" id="75299"/>
    <lineage>
        <taxon>Eukaryota</taxon>
        <taxon>Metazoa</taxon>
        <taxon>Ecdysozoa</taxon>
        <taxon>Nematoda</taxon>
        <taxon>Chromadorea</taxon>
        <taxon>Rhabditida</taxon>
        <taxon>Spirurina</taxon>
        <taxon>Gnathostomatomorpha</taxon>
        <taxon>Gnathostomatoidea</taxon>
        <taxon>Gnathostomatidae</taxon>
        <taxon>Gnathostoma</taxon>
    </lineage>
</organism>
<evidence type="ECO:0000256" key="9">
    <source>
        <dbReference type="ARBA" id="ARBA00023136"/>
    </source>
</evidence>
<keyword evidence="4" id="KW-0813">Transport</keyword>
<comment type="subcellular location">
    <subcellularLocation>
        <location evidence="1">Golgi apparatus membrane</location>
        <topology evidence="1">Single-pass type IV membrane protein</topology>
    </subcellularLocation>
</comment>
<evidence type="ECO:0000256" key="8">
    <source>
        <dbReference type="ARBA" id="ARBA00023034"/>
    </source>
</evidence>
<dbReference type="AlphaFoldDB" id="A0ABD6EHJ1"/>
<evidence type="ECO:0000256" key="6">
    <source>
        <dbReference type="ARBA" id="ARBA00022927"/>
    </source>
</evidence>
<keyword evidence="12" id="KW-1185">Reference proteome</keyword>
<feature type="transmembrane region" description="Helical" evidence="10">
    <location>
        <begin position="35"/>
        <end position="54"/>
    </location>
</feature>
<dbReference type="GO" id="GO:0000139">
    <property type="term" value="C:Golgi membrane"/>
    <property type="evidence" value="ECO:0007669"/>
    <property type="project" value="UniProtKB-SubCell"/>
</dbReference>
<evidence type="ECO:0000313" key="11">
    <source>
        <dbReference type="EMBL" id="MFH4977619.1"/>
    </source>
</evidence>
<evidence type="ECO:0000256" key="4">
    <source>
        <dbReference type="ARBA" id="ARBA00022448"/>
    </source>
</evidence>
<evidence type="ECO:0000256" key="7">
    <source>
        <dbReference type="ARBA" id="ARBA00022989"/>
    </source>
</evidence>
<keyword evidence="7 10" id="KW-1133">Transmembrane helix</keyword>
<evidence type="ECO:0000256" key="1">
    <source>
        <dbReference type="ARBA" id="ARBA00004409"/>
    </source>
</evidence>
<comment type="similarity">
    <text evidence="2">Belongs to the GOSR1 family.</text>
</comment>
<keyword evidence="8" id="KW-0333">Golgi apparatus</keyword>
<dbReference type="EMBL" id="JBGFUD010002453">
    <property type="protein sequence ID" value="MFH4977619.1"/>
    <property type="molecule type" value="Genomic_DNA"/>
</dbReference>
<evidence type="ECO:0000256" key="3">
    <source>
        <dbReference type="ARBA" id="ARBA00015612"/>
    </source>
</evidence>
<protein>
    <recommendedName>
        <fullName evidence="3">Golgi SNAP receptor complex member 1</fullName>
    </recommendedName>
</protein>
<dbReference type="GO" id="GO:0015031">
    <property type="term" value="P:protein transport"/>
    <property type="evidence" value="ECO:0007669"/>
    <property type="project" value="UniProtKB-KW"/>
</dbReference>
<name>A0ABD6EHJ1_9BILA</name>
<keyword evidence="5 10" id="KW-0812">Transmembrane</keyword>